<evidence type="ECO:0008006" key="4">
    <source>
        <dbReference type="Google" id="ProtNLM"/>
    </source>
</evidence>
<accession>A0ABU3PFN1</accession>
<name>A0ABU3PFN1_9BURK</name>
<reference evidence="2" key="1">
    <citation type="submission" date="2023-09" db="EMBL/GenBank/DDBJ databases">
        <title>Paucibacter sp. APW11 Genome sequencing and assembly.</title>
        <authorList>
            <person name="Kim I."/>
        </authorList>
    </citation>
    <scope>NUCLEOTIDE SEQUENCE</scope>
    <source>
        <strain evidence="2">APW11</strain>
    </source>
</reference>
<feature type="signal peptide" evidence="1">
    <location>
        <begin position="1"/>
        <end position="22"/>
    </location>
</feature>
<protein>
    <recommendedName>
        <fullName evidence="4">DUF1579 domain-containing protein</fullName>
    </recommendedName>
</protein>
<sequence length="166" mass="18484">MFTVKYFAILAILVFSLSTAMATPPSCEPSAYRAFDFWLGEWEVHTPDGKLAGTNRISSEYNGCVLHERYDTGRGFSGESFNTYDAGRKVWHQTWVDSSGTLLLLEGGLRNGSMVLEGQTTGADAQITKHRITWTPNSNGSVRQLWESTDAKGQWSVAFDGLYTRK</sequence>
<evidence type="ECO:0000313" key="3">
    <source>
        <dbReference type="Proteomes" id="UP001246372"/>
    </source>
</evidence>
<organism evidence="2 3">
    <name type="scientific">Roseateles aquae</name>
    <dbReference type="NCBI Taxonomy" id="3077235"/>
    <lineage>
        <taxon>Bacteria</taxon>
        <taxon>Pseudomonadati</taxon>
        <taxon>Pseudomonadota</taxon>
        <taxon>Betaproteobacteria</taxon>
        <taxon>Burkholderiales</taxon>
        <taxon>Sphaerotilaceae</taxon>
        <taxon>Roseateles</taxon>
    </lineage>
</organism>
<dbReference type="Proteomes" id="UP001246372">
    <property type="component" value="Unassembled WGS sequence"/>
</dbReference>
<keyword evidence="3" id="KW-1185">Reference proteome</keyword>
<feature type="chain" id="PRO_5046393187" description="DUF1579 domain-containing protein" evidence="1">
    <location>
        <begin position="23"/>
        <end position="166"/>
    </location>
</feature>
<gene>
    <name evidence="2" type="ORF">RQP53_18985</name>
</gene>
<proteinExistence type="predicted"/>
<dbReference type="EMBL" id="JAVXZY010000008">
    <property type="protein sequence ID" value="MDT9001373.1"/>
    <property type="molecule type" value="Genomic_DNA"/>
</dbReference>
<keyword evidence="1" id="KW-0732">Signal</keyword>
<dbReference type="RefSeq" id="WP_315652246.1">
    <property type="nucleotide sequence ID" value="NZ_JAVXZY010000008.1"/>
</dbReference>
<comment type="caution">
    <text evidence="2">The sequence shown here is derived from an EMBL/GenBank/DDBJ whole genome shotgun (WGS) entry which is preliminary data.</text>
</comment>
<evidence type="ECO:0000313" key="2">
    <source>
        <dbReference type="EMBL" id="MDT9001373.1"/>
    </source>
</evidence>
<evidence type="ECO:0000256" key="1">
    <source>
        <dbReference type="SAM" id="SignalP"/>
    </source>
</evidence>